<proteinExistence type="predicted"/>
<gene>
    <name evidence="1" type="ORF">METZ01_LOCUS99576</name>
</gene>
<evidence type="ECO:0000313" key="1">
    <source>
        <dbReference type="EMBL" id="SVA46722.1"/>
    </source>
</evidence>
<name>A0A381W2L5_9ZZZZ</name>
<organism evidence="1">
    <name type="scientific">marine metagenome</name>
    <dbReference type="NCBI Taxonomy" id="408172"/>
    <lineage>
        <taxon>unclassified sequences</taxon>
        <taxon>metagenomes</taxon>
        <taxon>ecological metagenomes</taxon>
    </lineage>
</organism>
<sequence>MIKSFDIEGVIAQPLKQIESNCGTVLQMLRND</sequence>
<feature type="non-terminal residue" evidence="1">
    <location>
        <position position="32"/>
    </location>
</feature>
<reference evidence="1" key="1">
    <citation type="submission" date="2018-05" db="EMBL/GenBank/DDBJ databases">
        <authorList>
            <person name="Lanie J.A."/>
            <person name="Ng W.-L."/>
            <person name="Kazmierczak K.M."/>
            <person name="Andrzejewski T.M."/>
            <person name="Davidsen T.M."/>
            <person name="Wayne K.J."/>
            <person name="Tettelin H."/>
            <person name="Glass J.I."/>
            <person name="Rusch D."/>
            <person name="Podicherti R."/>
            <person name="Tsui H.-C.T."/>
            <person name="Winkler M.E."/>
        </authorList>
    </citation>
    <scope>NUCLEOTIDE SEQUENCE</scope>
</reference>
<dbReference type="EMBL" id="UINC01010511">
    <property type="protein sequence ID" value="SVA46722.1"/>
    <property type="molecule type" value="Genomic_DNA"/>
</dbReference>
<dbReference type="AlphaFoldDB" id="A0A381W2L5"/>
<protein>
    <submittedName>
        <fullName evidence="1">Uncharacterized protein</fullName>
    </submittedName>
</protein>
<accession>A0A381W2L5</accession>